<evidence type="ECO:0008006" key="4">
    <source>
        <dbReference type="Google" id="ProtNLM"/>
    </source>
</evidence>
<dbReference type="RefSeq" id="WP_052886363.1">
    <property type="nucleotide sequence ID" value="NZ_CP007493.1"/>
</dbReference>
<keyword evidence="1" id="KW-0812">Transmembrane</keyword>
<evidence type="ECO:0000313" key="2">
    <source>
        <dbReference type="EMBL" id="AJB41094.1"/>
    </source>
</evidence>
<dbReference type="KEGG" id="tcb:TCARB_0016"/>
<dbReference type="STRING" id="697581.TCARB_0016"/>
<accession>A0A3G1A716</accession>
<dbReference type="EMBL" id="CP007493">
    <property type="protein sequence ID" value="AJB41094.1"/>
    <property type="molecule type" value="Genomic_DNA"/>
</dbReference>
<feature type="transmembrane region" description="Helical" evidence="1">
    <location>
        <begin position="9"/>
        <end position="29"/>
    </location>
</feature>
<evidence type="ECO:0000256" key="1">
    <source>
        <dbReference type="SAM" id="Phobius"/>
    </source>
</evidence>
<reference evidence="3" key="1">
    <citation type="book" date="2010" name="EXTREMOPHILES" publisher="0:0-0">
        <title>Complete genome sequences of ten hyperthermophilic archaea reveal their metabolic capabilities and possible ecological roles.</title>
        <editorList>
            <person name="?"/>
        </editorList>
        <authorList>
            <person name="Ravin N.V."/>
            <person name="Mardanov A.V."/>
            <person name="Bonch-Osmolovskaya E.A."/>
            <person name="Skryabin K.G."/>
        </authorList>
    </citation>
    <scope>NUCLEOTIDE SEQUENCE [LARGE SCALE GENOMIC DNA]</scope>
    <source>
        <strain evidence="3">1505</strain>
    </source>
</reference>
<sequence length="132" mass="13698">MSEEVGRSLMLIITLSVVALIGFFMYSVASSATNRPVLVQAGDALISGNPPTYTVTIYLQNIGTSTVDLTGINLNVPDIGASASLTCNPPTLKSGEITKCTASLSTTSAITTAKTAIIETKYGALKITLLRA</sequence>
<dbReference type="Proteomes" id="UP000266720">
    <property type="component" value="Chromosome"/>
</dbReference>
<name>A0A3G1A716_9CREN</name>
<dbReference type="GeneID" id="25405487"/>
<protein>
    <recommendedName>
        <fullName evidence="4">DUF11 domain-containing protein</fullName>
    </recommendedName>
</protein>
<proteinExistence type="predicted"/>
<keyword evidence="1" id="KW-1133">Transmembrane helix</keyword>
<keyword evidence="1" id="KW-0472">Membrane</keyword>
<dbReference type="AlphaFoldDB" id="A0A3G1A716"/>
<organism evidence="2 3">
    <name type="scientific">Thermofilum adornatum 1505</name>
    <dbReference type="NCBI Taxonomy" id="697581"/>
    <lineage>
        <taxon>Archaea</taxon>
        <taxon>Thermoproteota</taxon>
        <taxon>Thermoprotei</taxon>
        <taxon>Thermofilales</taxon>
        <taxon>Thermofilaceae</taxon>
        <taxon>Thermofilum</taxon>
    </lineage>
</organism>
<gene>
    <name evidence="2" type="ORF">TCARB_0016</name>
</gene>
<evidence type="ECO:0000313" key="3">
    <source>
        <dbReference type="Proteomes" id="UP000266720"/>
    </source>
</evidence>